<comment type="caution">
    <text evidence="1">The sequence shown here is derived from an EMBL/GenBank/DDBJ whole genome shotgun (WGS) entry which is preliminary data.</text>
</comment>
<dbReference type="SUPFAM" id="SSF53335">
    <property type="entry name" value="S-adenosyl-L-methionine-dependent methyltransferases"/>
    <property type="match status" value="1"/>
</dbReference>
<dbReference type="Gene3D" id="3.40.50.150">
    <property type="entry name" value="Vaccinia Virus protein VP39"/>
    <property type="match status" value="1"/>
</dbReference>
<organism evidence="1">
    <name type="scientific">marine sediment metagenome</name>
    <dbReference type="NCBI Taxonomy" id="412755"/>
    <lineage>
        <taxon>unclassified sequences</taxon>
        <taxon>metagenomes</taxon>
        <taxon>ecological metagenomes</taxon>
    </lineage>
</organism>
<dbReference type="Pfam" id="PF13578">
    <property type="entry name" value="Methyltransf_24"/>
    <property type="match status" value="1"/>
</dbReference>
<proteinExistence type="predicted"/>
<sequence length="136" mass="15403">MMTLSRLEELIEKALGVDREVAMRHLDLWDYYAPYYMLMHYLVKELDPCVAVELGVDKGRACKSMLFAASSNSRIIGVDSRRDLGIAALQEVFPIFTFVEAASCPVPGEIPENIDILHIDTLHTYTQAKAEFEAYE</sequence>
<dbReference type="EMBL" id="BARS01005313">
    <property type="protein sequence ID" value="GAF71464.1"/>
    <property type="molecule type" value="Genomic_DNA"/>
</dbReference>
<accession>X0RRM0</accession>
<name>X0RRM0_9ZZZZ</name>
<dbReference type="InterPro" id="IPR029063">
    <property type="entry name" value="SAM-dependent_MTases_sf"/>
</dbReference>
<reference evidence="1" key="1">
    <citation type="journal article" date="2014" name="Front. Microbiol.">
        <title>High frequency of phylogenetically diverse reductive dehalogenase-homologous genes in deep subseafloor sedimentary metagenomes.</title>
        <authorList>
            <person name="Kawai M."/>
            <person name="Futagami T."/>
            <person name="Toyoda A."/>
            <person name="Takaki Y."/>
            <person name="Nishi S."/>
            <person name="Hori S."/>
            <person name="Arai W."/>
            <person name="Tsubouchi T."/>
            <person name="Morono Y."/>
            <person name="Uchiyama I."/>
            <person name="Ito T."/>
            <person name="Fujiyama A."/>
            <person name="Inagaki F."/>
            <person name="Takami H."/>
        </authorList>
    </citation>
    <scope>NUCLEOTIDE SEQUENCE</scope>
    <source>
        <strain evidence="1">Expedition CK06-06</strain>
    </source>
</reference>
<evidence type="ECO:0000313" key="1">
    <source>
        <dbReference type="EMBL" id="GAF71464.1"/>
    </source>
</evidence>
<protein>
    <recommendedName>
        <fullName evidence="2">Methyltransferase domain-containing protein</fullName>
    </recommendedName>
</protein>
<dbReference type="AlphaFoldDB" id="X0RRM0"/>
<feature type="non-terminal residue" evidence="1">
    <location>
        <position position="136"/>
    </location>
</feature>
<gene>
    <name evidence="1" type="ORF">S01H1_10412</name>
</gene>
<evidence type="ECO:0008006" key="2">
    <source>
        <dbReference type="Google" id="ProtNLM"/>
    </source>
</evidence>